<keyword evidence="3" id="KW-1185">Reference proteome</keyword>
<evidence type="ECO:0000256" key="1">
    <source>
        <dbReference type="SAM" id="SignalP"/>
    </source>
</evidence>
<proteinExistence type="predicted"/>
<name>A0AAD9P0T2_RIDPI</name>
<protein>
    <recommendedName>
        <fullName evidence="4">Secreted protein</fullName>
    </recommendedName>
</protein>
<organism evidence="2 3">
    <name type="scientific">Ridgeia piscesae</name>
    <name type="common">Tubeworm</name>
    <dbReference type="NCBI Taxonomy" id="27915"/>
    <lineage>
        <taxon>Eukaryota</taxon>
        <taxon>Metazoa</taxon>
        <taxon>Spiralia</taxon>
        <taxon>Lophotrochozoa</taxon>
        <taxon>Annelida</taxon>
        <taxon>Polychaeta</taxon>
        <taxon>Sedentaria</taxon>
        <taxon>Canalipalpata</taxon>
        <taxon>Sabellida</taxon>
        <taxon>Siboglinidae</taxon>
        <taxon>Ridgeia</taxon>
    </lineage>
</organism>
<dbReference type="AlphaFoldDB" id="A0AAD9P0T2"/>
<evidence type="ECO:0000313" key="2">
    <source>
        <dbReference type="EMBL" id="KAK2186053.1"/>
    </source>
</evidence>
<feature type="signal peptide" evidence="1">
    <location>
        <begin position="1"/>
        <end position="29"/>
    </location>
</feature>
<keyword evidence="1" id="KW-0732">Signal</keyword>
<dbReference type="Proteomes" id="UP001209878">
    <property type="component" value="Unassembled WGS sequence"/>
</dbReference>
<evidence type="ECO:0000313" key="3">
    <source>
        <dbReference type="Proteomes" id="UP001209878"/>
    </source>
</evidence>
<comment type="caution">
    <text evidence="2">The sequence shown here is derived from an EMBL/GenBank/DDBJ whole genome shotgun (WGS) entry which is preliminary data.</text>
</comment>
<reference evidence="2" key="1">
    <citation type="journal article" date="2023" name="Mol. Biol. Evol.">
        <title>Third-Generation Sequencing Reveals the Adaptive Role of the Epigenome in Three Deep-Sea Polychaetes.</title>
        <authorList>
            <person name="Perez M."/>
            <person name="Aroh O."/>
            <person name="Sun Y."/>
            <person name="Lan Y."/>
            <person name="Juniper S.K."/>
            <person name="Young C.R."/>
            <person name="Angers B."/>
            <person name="Qian P.Y."/>
        </authorList>
    </citation>
    <scope>NUCLEOTIDE SEQUENCE</scope>
    <source>
        <strain evidence="2">R07B-5</strain>
    </source>
</reference>
<dbReference type="EMBL" id="JAODUO010000214">
    <property type="protein sequence ID" value="KAK2186053.1"/>
    <property type="molecule type" value="Genomic_DNA"/>
</dbReference>
<feature type="chain" id="PRO_5042155776" description="Secreted protein" evidence="1">
    <location>
        <begin position="30"/>
        <end position="86"/>
    </location>
</feature>
<sequence>MYLPCHFIYHLQFVVCAILTLSLPHVIDGKPLHVYEFCLWMCDHLFGFCLQDECPNRTWPLPVTAKCVKKRSDCIDRCEPFEHLRL</sequence>
<evidence type="ECO:0008006" key="4">
    <source>
        <dbReference type="Google" id="ProtNLM"/>
    </source>
</evidence>
<accession>A0AAD9P0T2</accession>
<gene>
    <name evidence="2" type="ORF">NP493_204g04002</name>
</gene>